<dbReference type="InterPro" id="IPR026085">
    <property type="entry name" value="ATF7-int"/>
</dbReference>
<sequence length="130" mass="14612">MGKTEDHEAIASYQLYAYQEGAAPPSPNLWKKVGSVKALELPMACTLTQVWEVLWVFEVGDLSWVLTARKEVKVNPNIQVVHARTRLSLRGESSRHQKSSGAFLRTPKHQAGQEIDTWCKKPHPTTYAVV</sequence>
<dbReference type="GO" id="GO:0005634">
    <property type="term" value="C:nucleus"/>
    <property type="evidence" value="ECO:0007669"/>
    <property type="project" value="TreeGrafter"/>
</dbReference>
<dbReference type="Pfam" id="PF16794">
    <property type="entry name" value="fn3_4"/>
    <property type="match status" value="1"/>
</dbReference>
<gene>
    <name evidence="2" type="primary">ATF7IP-L2</name>
    <name evidence="2" type="ORF">Hamer_G018458</name>
</gene>
<proteinExistence type="predicted"/>
<dbReference type="GO" id="GO:0003712">
    <property type="term" value="F:transcription coregulator activity"/>
    <property type="evidence" value="ECO:0007669"/>
    <property type="project" value="TreeGrafter"/>
</dbReference>
<dbReference type="AlphaFoldDB" id="A0A8J5MY98"/>
<dbReference type="EMBL" id="JAHLQT010021080">
    <property type="protein sequence ID" value="KAG7168021.1"/>
    <property type="molecule type" value="Genomic_DNA"/>
</dbReference>
<accession>A0A8J5MY98</accession>
<evidence type="ECO:0000313" key="2">
    <source>
        <dbReference type="EMBL" id="KAG7168021.1"/>
    </source>
</evidence>
<comment type="caution">
    <text evidence="2">The sequence shown here is derived from an EMBL/GenBank/DDBJ whole genome shotgun (WGS) entry which is preliminary data.</text>
</comment>
<keyword evidence="3" id="KW-1185">Reference proteome</keyword>
<protein>
    <submittedName>
        <fullName evidence="2">Activating transcription factor 7-interacting protein 1-like 2</fullName>
    </submittedName>
</protein>
<dbReference type="Proteomes" id="UP000747542">
    <property type="component" value="Unassembled WGS sequence"/>
</dbReference>
<dbReference type="InterPro" id="IPR056565">
    <property type="entry name" value="Fn3_ATF7IP"/>
</dbReference>
<reference evidence="2" key="1">
    <citation type="journal article" date="2021" name="Sci. Adv.">
        <title>The American lobster genome reveals insights on longevity, neural, and immune adaptations.</title>
        <authorList>
            <person name="Polinski J.M."/>
            <person name="Zimin A.V."/>
            <person name="Clark K.F."/>
            <person name="Kohn A.B."/>
            <person name="Sadowski N."/>
            <person name="Timp W."/>
            <person name="Ptitsyn A."/>
            <person name="Khanna P."/>
            <person name="Romanova D.Y."/>
            <person name="Williams P."/>
            <person name="Greenwood S.J."/>
            <person name="Moroz L.L."/>
            <person name="Walt D.R."/>
            <person name="Bodnar A.G."/>
        </authorList>
    </citation>
    <scope>NUCLEOTIDE SEQUENCE</scope>
    <source>
        <strain evidence="2">GMGI-L3</strain>
    </source>
</reference>
<dbReference type="GO" id="GO:0006355">
    <property type="term" value="P:regulation of DNA-templated transcription"/>
    <property type="evidence" value="ECO:0007669"/>
    <property type="project" value="TreeGrafter"/>
</dbReference>
<evidence type="ECO:0000259" key="1">
    <source>
        <dbReference type="Pfam" id="PF16794"/>
    </source>
</evidence>
<dbReference type="GO" id="GO:0005667">
    <property type="term" value="C:transcription regulator complex"/>
    <property type="evidence" value="ECO:0007669"/>
    <property type="project" value="TreeGrafter"/>
</dbReference>
<evidence type="ECO:0000313" key="3">
    <source>
        <dbReference type="Proteomes" id="UP000747542"/>
    </source>
</evidence>
<feature type="domain" description="Activating transcription factor 7-interacting protein Fn3" evidence="1">
    <location>
        <begin position="5"/>
        <end position="51"/>
    </location>
</feature>
<dbReference type="PANTHER" id="PTHR23210:SF26">
    <property type="entry name" value="ACTIVATING TRANSCRIPTION FACTOR 7-INTERACTING PROTEIN 1"/>
    <property type="match status" value="1"/>
</dbReference>
<dbReference type="PANTHER" id="PTHR23210">
    <property type="entry name" value="ACTIVATING TRANSCRIPTION FACTOR 7 INTERACTING PROTEIN"/>
    <property type="match status" value="1"/>
</dbReference>
<organism evidence="2 3">
    <name type="scientific">Homarus americanus</name>
    <name type="common">American lobster</name>
    <dbReference type="NCBI Taxonomy" id="6706"/>
    <lineage>
        <taxon>Eukaryota</taxon>
        <taxon>Metazoa</taxon>
        <taxon>Ecdysozoa</taxon>
        <taxon>Arthropoda</taxon>
        <taxon>Crustacea</taxon>
        <taxon>Multicrustacea</taxon>
        <taxon>Malacostraca</taxon>
        <taxon>Eumalacostraca</taxon>
        <taxon>Eucarida</taxon>
        <taxon>Decapoda</taxon>
        <taxon>Pleocyemata</taxon>
        <taxon>Astacidea</taxon>
        <taxon>Nephropoidea</taxon>
        <taxon>Nephropidae</taxon>
        <taxon>Homarus</taxon>
    </lineage>
</organism>
<name>A0A8J5MY98_HOMAM</name>